<dbReference type="InterPro" id="IPR047738">
    <property type="entry name" value="SAV_2336-like_N"/>
</dbReference>
<dbReference type="RefSeq" id="WP_255239396.1">
    <property type="nucleotide sequence ID" value="NZ_CP101397.1"/>
</dbReference>
<dbReference type="NCBIfam" id="NF041121">
    <property type="entry name" value="SAV_2336_NTERM"/>
    <property type="match status" value="1"/>
</dbReference>
<feature type="compositionally biased region" description="Low complexity" evidence="1">
    <location>
        <begin position="338"/>
        <end position="356"/>
    </location>
</feature>
<dbReference type="Proteomes" id="UP001058236">
    <property type="component" value="Chromosome"/>
</dbReference>
<evidence type="ECO:0000313" key="2">
    <source>
        <dbReference type="EMBL" id="UTR80332.1"/>
    </source>
</evidence>
<dbReference type="SUPFAM" id="SSF55073">
    <property type="entry name" value="Nucleotide cyclase"/>
    <property type="match status" value="1"/>
</dbReference>
<organism evidence="2 3">
    <name type="scientific">Streptomyces cavourensis</name>
    <dbReference type="NCBI Taxonomy" id="67258"/>
    <lineage>
        <taxon>Bacteria</taxon>
        <taxon>Bacillati</taxon>
        <taxon>Actinomycetota</taxon>
        <taxon>Actinomycetes</taxon>
        <taxon>Kitasatosporales</taxon>
        <taxon>Streptomycetaceae</taxon>
        <taxon>Streptomyces</taxon>
    </lineage>
</organism>
<feature type="compositionally biased region" description="Low complexity" evidence="1">
    <location>
        <begin position="366"/>
        <end position="375"/>
    </location>
</feature>
<gene>
    <name evidence="2" type="ORF">NLU04_18540</name>
</gene>
<keyword evidence="3" id="KW-1185">Reference proteome</keyword>
<proteinExistence type="predicted"/>
<protein>
    <submittedName>
        <fullName evidence="2">Uncharacterized protein</fullName>
    </submittedName>
</protein>
<dbReference type="InterPro" id="IPR029787">
    <property type="entry name" value="Nucleotide_cyclase"/>
</dbReference>
<evidence type="ECO:0000313" key="3">
    <source>
        <dbReference type="Proteomes" id="UP001058236"/>
    </source>
</evidence>
<feature type="compositionally biased region" description="Low complexity" evidence="1">
    <location>
        <begin position="83"/>
        <end position="101"/>
    </location>
</feature>
<reference evidence="2" key="1">
    <citation type="submission" date="2022-07" db="EMBL/GenBank/DDBJ databases">
        <title>Genomic of Streptomyces cavourensis F2.</title>
        <authorList>
            <person name="Hu S."/>
            <person name="Liang W."/>
        </authorList>
    </citation>
    <scope>NUCLEOTIDE SEQUENCE</scope>
    <source>
        <strain evidence="2">F2</strain>
    </source>
</reference>
<feature type="region of interest" description="Disordered" evidence="1">
    <location>
        <begin position="57"/>
        <end position="121"/>
    </location>
</feature>
<feature type="region of interest" description="Disordered" evidence="1">
    <location>
        <begin position="329"/>
        <end position="375"/>
    </location>
</feature>
<dbReference type="EMBL" id="CP101397">
    <property type="protein sequence ID" value="UTR80332.1"/>
    <property type="molecule type" value="Genomic_DNA"/>
</dbReference>
<name>A0ABY5F9E4_9ACTN</name>
<accession>A0ABY5F9E4</accession>
<evidence type="ECO:0000256" key="1">
    <source>
        <dbReference type="SAM" id="MobiDB-lite"/>
    </source>
</evidence>
<sequence>MPEGAGGGEAGGHVPAPGDALSRLLRALGETRAAGGAADARTLADALWLAASGVLGESTGPASRPPLATPGEPEPGEPERSGADALPGPVPGAAATTTGTALSVRHRSGPGTTVRGVPLSLGRPDPLPDALAVGRAVQPFRRPWLRGGRSELDVEATVEHYARGGPLVPLFRPAPEPWFEVVVLVDASLSMSVWGETTRAVTRLLTALGGFRAVHTWRLEWRGTEPLVRDHHGREVPGDRVPHHGSGALGRRLVLVFSDCAARGWHTPAPWLLLRDWAHRVPVALADPLPPRLWRRSALNLPAVQVTGSRVGAHNGTLRFALPRRLGTEAGQASAGDRSPSARGASTGSRSASAGGASAGDGCAGSQGSAARGASAGPWTALPVVSCTPHLLGAWAATLMRSGPAGCGAVLIPATGRLPSRTRESEPPPRRPDPARLAEAFAHTAPAPAVRLAVLCSGLPDLPLPLLHVLNHEVVPEASPADLAEVLTSGLFTVRREVDSDPVLVFHPAAKQYLRTHLTTHDEWRTRAAFGRHAAAHPNAPHGIAAVLHSAWAETELPAQEEPFAEVATAARPTRDRLRADEAALVTASDGASPVTRRAVGQLRSALGTAVSGRALEEAEELLRLLIDYAHSRLPAPAGSWPDPHTAFDDLRTVKGYVRAADVARDLSGFVARHGITLLSSARRQDPAVEDLVRPTAEGPIGIQVDAPFAFSWSALASAAHSAPGRIAAHACPVEFLVSLDESDREGGFLDLDHCVRLATWQGERAGVTVHLRVQTHGGRPLDHSQVAFAGELRLLYLRADSPPLAELVREAGAATPPVDLQASTLRSWLDGRSIPIEAPAYDWLARHLLERADQVGTPSAPVPPDERGSTFRTRRLGRPVHAFARAAEEAGPSRSAGQDHDRVLRAAVRDCAAGTSRMVTFVAPGGRGRIRSAMEAIHELPNDWWLWEPDGVDGLTAVLDGAWEIPPRTAIWLDPGERYLLDRSEGGPGARIAAGLRRRLSRAAEGPVLVLASLRPENWSLLTSDAYPDGHPRGSPARLLCEEGLVVRFEPPGDTDTIENFRLGPPLARALVTAALDARRSGHGPLLPAQLLVDAAHGYLDGLFSAPRNMETSLPVLAGMGLHHQPWAANKAGAPETVPTYYRLSEDMERYATDASRHSAPPDSLWDALAAHAPGADLDGIARTADSLGHPQQAERFRALARRGKQAHKLRSRLRQTDRSPADVRDAADDALAWLRADERTEPAQYVLHGLLSRSGLPREVMAEAVRRALDWLTVHGEAPYAGFVLGPLLRIVTLPRQQALHGVDHALEWLRRYGGLESAQFVLGPVLKRDDLTQAQAAAAADAALSWLELRGARDADSFVLSAALRRDDLPPEPRTRIVAFGLAWLRKARDHTPAKFVLRPLLRRADLTPEEANSATALALAWLRAHGTERDTGFVLSALLGRPGLGPEEVREAGQSALRWLGTHGTHASARHVLRPLLERDDLGPEVLAEAVAAGEEWTRTRPPDERPDTDLGELLRRRAGRAGRRERIILMAEIVGHAEETEVEAAERASSLSSVLTEALKLRKGLFWESWHTGDGEMVLIVPHQARYAHLIPDLLMDLHDHAVAGDLRLRVAVHCGTVSGDGLGWQGETVVTAHRLADSPVLRKAPRSRLAAVVSDAVFTSVYFGWGHPVADLFHPVIVDSKGFVEGAWRAVIGQEEPPAPAP</sequence>